<feature type="compositionally biased region" description="Polar residues" evidence="6">
    <location>
        <begin position="676"/>
        <end position="686"/>
    </location>
</feature>
<evidence type="ECO:0000256" key="5">
    <source>
        <dbReference type="SAM" id="Coils"/>
    </source>
</evidence>
<feature type="domain" description="C2 NT-type" evidence="7">
    <location>
        <begin position="468"/>
        <end position="607"/>
    </location>
</feature>
<dbReference type="PROSITE" id="PS51840">
    <property type="entry name" value="C2_NT"/>
    <property type="match status" value="1"/>
</dbReference>
<evidence type="ECO:0000256" key="1">
    <source>
        <dbReference type="ARBA" id="ARBA00010790"/>
    </source>
</evidence>
<dbReference type="SUPFAM" id="SSF51905">
    <property type="entry name" value="FAD/NAD(P)-binding domain"/>
    <property type="match status" value="1"/>
</dbReference>
<evidence type="ECO:0000256" key="4">
    <source>
        <dbReference type="ARBA" id="ARBA00023002"/>
    </source>
</evidence>
<dbReference type="InterPro" id="IPR036188">
    <property type="entry name" value="FAD/NAD-bd_sf"/>
</dbReference>
<dbReference type="VEuPathDB" id="FungiDB:H310_07610"/>
<dbReference type="Pfam" id="PF10358">
    <property type="entry name" value="NT-C2"/>
    <property type="match status" value="1"/>
</dbReference>
<feature type="coiled-coil region" evidence="5">
    <location>
        <begin position="1290"/>
        <end position="1321"/>
    </location>
</feature>
<dbReference type="Pfam" id="PF00732">
    <property type="entry name" value="GMC_oxred_N"/>
    <property type="match status" value="1"/>
</dbReference>
<keyword evidence="5" id="KW-0175">Coiled coil</keyword>
<protein>
    <recommendedName>
        <fullName evidence="7">C2 NT-type domain-containing protein</fullName>
    </recommendedName>
</protein>
<dbReference type="Proteomes" id="UP000285060">
    <property type="component" value="Unassembled WGS sequence"/>
</dbReference>
<sequence length="1486" mass="162697">MLPRHPDGSVAAELAQAGHRVVVLEQGTFHHPSDSNFAEMEEYEKHYIDSVFLVSEDGSMQLLAGKTWGGGTARDSCSHGHPSRSASLRPPSDVLDEWVKKHNLPYFGTPEYQAALNAVCTRAADHVSHNVPNQILVDGCAALEFPAHAIPQNTNGHRHSCGFCSLGCPYGEKQGTHMTWLQDAEAAGAKFITGCKVDKVTFTADKIATGVVGTVLDGSVSIVVRANTVVSACGGVNSPALLLRSGLGNPNIGRNMRLHPVTTVHGFLPDKLVKSWEGSIMTSVTDVVSNVHGDGYGARLETPTSLLGATSALLPWRGIADFTRLLLQIPHLSGIVTIVRDCDSPIQVTIDGTGMIASAKILLSQGAIEINTSHLGLPALRLDSADDRANPVECETTQQWFRQLREMGIPSNSIGIFSAHQMSSCRMSATPAMGVVNADGETWDVQGLYVADSSIFPTATGVKFLRAATHAGKTGVGFNIHIVLHKLTSSDADAKDLEMVYPVVTRGTHKVKGTPVPILSSRQVHWTEESLSFHCTMYRTKHATFQPKTFTVDVVKARGDCVLCTFEVDLAQYTSEKNAGNNSYSLVVQPKKAWGNGSLMAFVSVVDNGVSNASRLTNLVGHVDTFVQHDPIDEGERSHAVDSPPKRVASHIVSSRRMTFQAPATDEGADDDAAVNNASETSSANVPTDHDDERDAPPSSASFAAQIVKYDRANKDLQAKLDAALVQLSQAATKQPTVNDEDVGYRAKYDVLVVAHAAVQDELASVKEKKAKAEKEVVLRRTELQAAMESSSRVNVVQLERIRHLTSLNEELKGKIQHLMQAAARAAAEATAHPPTSPLRHVASWSEGLGHHTVPKPLDADLTYTPVAASNTVAGEVLRLQQDKKALEDKVMRMQRDVDSLENQQVLELHSHCNHTLSLKAADLAKAQEDIVRLQMQRSASSTEMGSGEADALVEMLQRNVDELRDEVSALQTKNSQLRDAKTKVETEATMDQAQVDQLTAASRDQSQRIRELEAQLVKAQAAMSHTGFSLSDMDVVRCVQSSSAQSPTQATSVVDAEVGYLKQQVRELKDAMERVQEEVRALSFSLLWMNLQTAGGVAHSVQQLNQAETQLEAEGRRLLVLQAQIECLQEEKNVWLGEKEALEHAVRSIFPLTSSVIHARLKTEGSLAALKAVNEEVVVARIEAANALHLAELTSLKSDMEATIEENQQLQAEDLHARTSFEHSDTSALRAQILDLKHDLQHMQYEVGLSAEMAAWQKQHSKDQIESELQVLLDEKIEMCNGLQDKVGLEKSQAEVQKLKDRMDQQVDARNDEMEQLLQQRNDEWMAAKDELAKCSWELDRLKAQQADERAKTAEADGADVTSAAKHVEEEFKFAKDQTLKVVNRELEAKVAALDAQLSASTGTDEVGQLKKENEFFQTELVETKMKLALLQGAVDQQSRHFVTRRSTLFVEKHDDLINEHKKIEKEWLVLKIQSAEAALKAKKK</sequence>
<comment type="caution">
    <text evidence="8">The sequence shown here is derived from an EMBL/GenBank/DDBJ whole genome shotgun (WGS) entry which is preliminary data.</text>
</comment>
<keyword evidence="3" id="KW-0274">FAD</keyword>
<keyword evidence="4" id="KW-0560">Oxidoreductase</keyword>
<feature type="coiled-coil region" evidence="5">
    <location>
        <begin position="1059"/>
        <end position="1146"/>
    </location>
</feature>
<feature type="coiled-coil region" evidence="5">
    <location>
        <begin position="947"/>
        <end position="1023"/>
    </location>
</feature>
<dbReference type="GO" id="GO:0050660">
    <property type="term" value="F:flavin adenine dinucleotide binding"/>
    <property type="evidence" value="ECO:0007669"/>
    <property type="project" value="InterPro"/>
</dbReference>
<feature type="region of interest" description="Disordered" evidence="6">
    <location>
        <begin position="634"/>
        <end position="699"/>
    </location>
</feature>
<evidence type="ECO:0000256" key="2">
    <source>
        <dbReference type="ARBA" id="ARBA00022630"/>
    </source>
</evidence>
<reference evidence="8 9" key="1">
    <citation type="submission" date="2018-08" db="EMBL/GenBank/DDBJ databases">
        <title>Aphanomyces genome sequencing and annotation.</title>
        <authorList>
            <person name="Minardi D."/>
            <person name="Oidtmann B."/>
            <person name="Van Der Giezen M."/>
            <person name="Studholme D.J."/>
        </authorList>
    </citation>
    <scope>NUCLEOTIDE SEQUENCE [LARGE SCALE GENOMIC DNA]</scope>
    <source>
        <strain evidence="8 9">NJM0002</strain>
    </source>
</reference>
<dbReference type="Gene3D" id="3.50.50.60">
    <property type="entry name" value="FAD/NAD(P)-binding domain"/>
    <property type="match status" value="2"/>
</dbReference>
<keyword evidence="2" id="KW-0285">Flavoprotein</keyword>
<organism evidence="8 9">
    <name type="scientific">Aphanomyces invadans</name>
    <dbReference type="NCBI Taxonomy" id="157072"/>
    <lineage>
        <taxon>Eukaryota</taxon>
        <taxon>Sar</taxon>
        <taxon>Stramenopiles</taxon>
        <taxon>Oomycota</taxon>
        <taxon>Saprolegniomycetes</taxon>
        <taxon>Saprolegniales</taxon>
        <taxon>Verrucalvaceae</taxon>
        <taxon>Aphanomyces</taxon>
    </lineage>
</organism>
<feature type="coiled-coil region" evidence="5">
    <location>
        <begin position="802"/>
        <end position="829"/>
    </location>
</feature>
<dbReference type="VEuPathDB" id="FungiDB:H310_07609"/>
<dbReference type="InterPro" id="IPR000172">
    <property type="entry name" value="GMC_OxRdtase_N"/>
</dbReference>
<name>A0A418B8D7_9STRA</name>
<proteinExistence type="inferred from homology"/>
<dbReference type="InterPro" id="IPR019448">
    <property type="entry name" value="NT-C2"/>
</dbReference>
<dbReference type="EMBL" id="QUSY01000029">
    <property type="protein sequence ID" value="RHY34447.1"/>
    <property type="molecule type" value="Genomic_DNA"/>
</dbReference>
<dbReference type="Pfam" id="PF05199">
    <property type="entry name" value="GMC_oxred_C"/>
    <property type="match status" value="1"/>
</dbReference>
<feature type="coiled-coil region" evidence="5">
    <location>
        <begin position="707"/>
        <end position="776"/>
    </location>
</feature>
<dbReference type="InterPro" id="IPR007867">
    <property type="entry name" value="GMC_OxRtase_C"/>
</dbReference>
<evidence type="ECO:0000259" key="7">
    <source>
        <dbReference type="PROSITE" id="PS51840"/>
    </source>
</evidence>
<evidence type="ECO:0000313" key="8">
    <source>
        <dbReference type="EMBL" id="RHY34447.1"/>
    </source>
</evidence>
<feature type="coiled-coil region" evidence="5">
    <location>
        <begin position="877"/>
        <end position="904"/>
    </location>
</feature>
<evidence type="ECO:0000256" key="6">
    <source>
        <dbReference type="SAM" id="MobiDB-lite"/>
    </source>
</evidence>
<dbReference type="GO" id="GO:0016614">
    <property type="term" value="F:oxidoreductase activity, acting on CH-OH group of donors"/>
    <property type="evidence" value="ECO:0007669"/>
    <property type="project" value="InterPro"/>
</dbReference>
<accession>A0A418B8D7</accession>
<evidence type="ECO:0000256" key="3">
    <source>
        <dbReference type="ARBA" id="ARBA00022827"/>
    </source>
</evidence>
<dbReference type="PANTHER" id="PTHR46056">
    <property type="entry name" value="LONG-CHAIN-ALCOHOL OXIDASE"/>
    <property type="match status" value="1"/>
</dbReference>
<evidence type="ECO:0000313" key="9">
    <source>
        <dbReference type="Proteomes" id="UP000285060"/>
    </source>
</evidence>
<keyword evidence="9" id="KW-1185">Reference proteome</keyword>
<gene>
    <name evidence="8" type="ORF">DYB32_007676</name>
</gene>
<dbReference type="PANTHER" id="PTHR46056:SF12">
    <property type="entry name" value="LONG-CHAIN-ALCOHOL OXIDASE"/>
    <property type="match status" value="1"/>
</dbReference>
<comment type="similarity">
    <text evidence="1">Belongs to the GMC oxidoreductase family.</text>
</comment>